<dbReference type="InterPro" id="IPR029787">
    <property type="entry name" value="Nucleotide_cyclase"/>
</dbReference>
<dbReference type="NCBIfam" id="TIGR00254">
    <property type="entry name" value="GGDEF"/>
    <property type="match status" value="1"/>
</dbReference>
<dbReference type="InterPro" id="IPR043128">
    <property type="entry name" value="Rev_trsase/Diguanyl_cyclase"/>
</dbReference>
<keyword evidence="1" id="KW-0812">Transmembrane</keyword>
<dbReference type="InterPro" id="IPR050469">
    <property type="entry name" value="Diguanylate_Cyclase"/>
</dbReference>
<organism evidence="3 4">
    <name type="scientific">Alkalibacterium indicireducens</name>
    <dbReference type="NCBI Taxonomy" id="398758"/>
    <lineage>
        <taxon>Bacteria</taxon>
        <taxon>Bacillati</taxon>
        <taxon>Bacillota</taxon>
        <taxon>Bacilli</taxon>
        <taxon>Lactobacillales</taxon>
        <taxon>Carnobacteriaceae</taxon>
        <taxon>Alkalibacterium</taxon>
    </lineage>
</organism>
<comment type="caution">
    <text evidence="3">The sequence shown here is derived from an EMBL/GenBank/DDBJ whole genome shotgun (WGS) entry which is preliminary data.</text>
</comment>
<sequence length="396" mass="44373">MPFYLDMRTLFVTLVIGHFFTAVLISAYWKEHDNEPALDHFLIAKCLHAMAWLLLALRGGIPDVLTISLANTMLFVGNAYETIAILKVKGHYTFSVKQLYIYLTIGLIAAFHIVMLTANIESHRIAVASIGTVSMIVLPTFYLLTEKNASVLSRLMGYIYGLIILSFSIRTGMALMSESQMGLFTQSGVQSFSLLTVFFVMFSTNTGFILLLKEKADEELMRLASYDDLTASMNRRTFIRHGTQTLQTYARKKEPVSYLLFDIDFFKLINDQYGHEVGDRILQDMSEKIRSLLVSNQLFGRYGGDEFAILLPGMDPDEAFSAAEMIRLTILNPIKKELPVYNVSIGLVTIVPDGSTQMSQLYIESDKALYTAKANGKNCVYARNLDTEPEISGVAS</sequence>
<feature type="transmembrane region" description="Helical" evidence="1">
    <location>
        <begin position="100"/>
        <end position="120"/>
    </location>
</feature>
<keyword evidence="4" id="KW-1185">Reference proteome</keyword>
<evidence type="ECO:0000259" key="2">
    <source>
        <dbReference type="PROSITE" id="PS50887"/>
    </source>
</evidence>
<accession>A0ABP3L728</accession>
<protein>
    <submittedName>
        <fullName evidence="3">GGDEF domain-containing protein</fullName>
    </submittedName>
</protein>
<evidence type="ECO:0000256" key="1">
    <source>
        <dbReference type="SAM" id="Phobius"/>
    </source>
</evidence>
<feature type="transmembrane region" description="Helical" evidence="1">
    <location>
        <begin position="189"/>
        <end position="212"/>
    </location>
</feature>
<dbReference type="PROSITE" id="PS50887">
    <property type="entry name" value="GGDEF"/>
    <property type="match status" value="1"/>
</dbReference>
<keyword evidence="1" id="KW-0472">Membrane</keyword>
<dbReference type="Gene3D" id="3.30.70.270">
    <property type="match status" value="1"/>
</dbReference>
<evidence type="ECO:0000313" key="4">
    <source>
        <dbReference type="Proteomes" id="UP001410648"/>
    </source>
</evidence>
<feature type="transmembrane region" description="Helical" evidence="1">
    <location>
        <begin position="126"/>
        <end position="145"/>
    </location>
</feature>
<evidence type="ECO:0000313" key="3">
    <source>
        <dbReference type="EMBL" id="GAA0493596.1"/>
    </source>
</evidence>
<dbReference type="Pfam" id="PF00990">
    <property type="entry name" value="GGDEF"/>
    <property type="match status" value="1"/>
</dbReference>
<dbReference type="Proteomes" id="UP001410648">
    <property type="component" value="Unassembled WGS sequence"/>
</dbReference>
<dbReference type="SUPFAM" id="SSF55073">
    <property type="entry name" value="Nucleotide cyclase"/>
    <property type="match status" value="1"/>
</dbReference>
<feature type="transmembrane region" description="Helical" evidence="1">
    <location>
        <begin position="67"/>
        <end position="88"/>
    </location>
</feature>
<reference evidence="4" key="1">
    <citation type="journal article" date="2019" name="Int. J. Syst. Evol. Microbiol.">
        <title>The Global Catalogue of Microorganisms (GCM) 10K type strain sequencing project: providing services to taxonomists for standard genome sequencing and annotation.</title>
        <authorList>
            <consortium name="The Broad Institute Genomics Platform"/>
            <consortium name="The Broad Institute Genome Sequencing Center for Infectious Disease"/>
            <person name="Wu L."/>
            <person name="Ma J."/>
        </authorList>
    </citation>
    <scope>NUCLEOTIDE SEQUENCE [LARGE SCALE GENOMIC DNA]</scope>
    <source>
        <strain evidence="4">JCM 14232</strain>
    </source>
</reference>
<dbReference type="PANTHER" id="PTHR45138">
    <property type="entry name" value="REGULATORY COMPONENTS OF SENSORY TRANSDUCTION SYSTEM"/>
    <property type="match status" value="1"/>
</dbReference>
<feature type="transmembrane region" description="Helical" evidence="1">
    <location>
        <begin position="12"/>
        <end position="29"/>
    </location>
</feature>
<name>A0ABP3L728_9LACT</name>
<feature type="domain" description="GGDEF" evidence="2">
    <location>
        <begin position="254"/>
        <end position="385"/>
    </location>
</feature>
<dbReference type="SMART" id="SM00267">
    <property type="entry name" value="GGDEF"/>
    <property type="match status" value="1"/>
</dbReference>
<dbReference type="InterPro" id="IPR000160">
    <property type="entry name" value="GGDEF_dom"/>
</dbReference>
<keyword evidence="1" id="KW-1133">Transmembrane helix</keyword>
<gene>
    <name evidence="3" type="ORF">GCM10008936_20690</name>
</gene>
<feature type="transmembrane region" description="Helical" evidence="1">
    <location>
        <begin position="157"/>
        <end position="177"/>
    </location>
</feature>
<dbReference type="PANTHER" id="PTHR45138:SF9">
    <property type="entry name" value="DIGUANYLATE CYCLASE DGCM-RELATED"/>
    <property type="match status" value="1"/>
</dbReference>
<dbReference type="CDD" id="cd01949">
    <property type="entry name" value="GGDEF"/>
    <property type="match status" value="1"/>
</dbReference>
<dbReference type="EMBL" id="BAAADA010000195">
    <property type="protein sequence ID" value="GAA0493596.1"/>
    <property type="molecule type" value="Genomic_DNA"/>
</dbReference>
<proteinExistence type="predicted"/>